<accession>F7Y923</accession>
<gene>
    <name evidence="2" type="ordered locus">Mesop_0841</name>
</gene>
<dbReference type="SUPFAM" id="SSF46785">
    <property type="entry name" value="Winged helix' DNA-binding domain"/>
    <property type="match status" value="1"/>
</dbReference>
<dbReference type="HOGENOM" id="CLU_122336_1_0_5"/>
<dbReference type="InterPro" id="IPR011991">
    <property type="entry name" value="ArsR-like_HTH"/>
</dbReference>
<dbReference type="STRING" id="536019.Mesop_0841"/>
<name>F7Y923_MESOW</name>
<proteinExistence type="predicted"/>
<reference evidence="2 3" key="1">
    <citation type="submission" date="2010-10" db="EMBL/GenBank/DDBJ databases">
        <title>Complete sequence of Mesorhizobium opportunistum WSM2075.</title>
        <authorList>
            <consortium name="US DOE Joint Genome Institute"/>
            <person name="Lucas S."/>
            <person name="Copeland A."/>
            <person name="Lapidus A."/>
            <person name="Cheng J.-F."/>
            <person name="Bruce D."/>
            <person name="Goodwin L."/>
            <person name="Pitluck S."/>
            <person name="Chertkov O."/>
            <person name="Misra M."/>
            <person name="Detter J.C."/>
            <person name="Han C."/>
            <person name="Tapia R."/>
            <person name="Land M."/>
            <person name="Hauser L."/>
            <person name="Kyrpides N."/>
            <person name="Ovchinnikova G."/>
            <person name="Mavrommatis K.M."/>
            <person name="Tiwari R.P."/>
            <person name="Howieson J.G."/>
            <person name="O'Hara G.W."/>
            <person name="Nandasena K.G."/>
            <person name="Woyke T."/>
        </authorList>
    </citation>
    <scope>NUCLEOTIDE SEQUENCE [LARGE SCALE GENOMIC DNA]</scope>
    <source>
        <strain evidence="3">LMG 24607 / HAMBI 3007 / WSM2075</strain>
    </source>
</reference>
<dbReference type="InterPro" id="IPR036390">
    <property type="entry name" value="WH_DNA-bd_sf"/>
</dbReference>
<dbReference type="AlphaFoldDB" id="F7Y923"/>
<dbReference type="GO" id="GO:0003700">
    <property type="term" value="F:DNA-binding transcription factor activity"/>
    <property type="evidence" value="ECO:0007669"/>
    <property type="project" value="InterPro"/>
</dbReference>
<dbReference type="eggNOG" id="COG1846">
    <property type="taxonomic scope" value="Bacteria"/>
</dbReference>
<dbReference type="InterPro" id="IPR039422">
    <property type="entry name" value="MarR/SlyA-like"/>
</dbReference>
<evidence type="ECO:0000313" key="2">
    <source>
        <dbReference type="EMBL" id="AEH85333.1"/>
    </source>
</evidence>
<dbReference type="Pfam" id="PF12802">
    <property type="entry name" value="MarR_2"/>
    <property type="match status" value="1"/>
</dbReference>
<protein>
    <submittedName>
        <fullName evidence="2">Transcriptional regulator, MarR family</fullName>
    </submittedName>
</protein>
<dbReference type="CDD" id="cd00090">
    <property type="entry name" value="HTH_ARSR"/>
    <property type="match status" value="1"/>
</dbReference>
<dbReference type="InterPro" id="IPR036388">
    <property type="entry name" value="WH-like_DNA-bd_sf"/>
</dbReference>
<dbReference type="Proteomes" id="UP000001623">
    <property type="component" value="Chromosome"/>
</dbReference>
<dbReference type="GO" id="GO:0006950">
    <property type="term" value="P:response to stress"/>
    <property type="evidence" value="ECO:0007669"/>
    <property type="project" value="TreeGrafter"/>
</dbReference>
<dbReference type="PANTHER" id="PTHR33164">
    <property type="entry name" value="TRANSCRIPTIONAL REGULATOR, MARR FAMILY"/>
    <property type="match status" value="1"/>
</dbReference>
<dbReference type="KEGG" id="mop:Mesop_0841"/>
<dbReference type="PRINTS" id="PR00598">
    <property type="entry name" value="HTHMARR"/>
</dbReference>
<dbReference type="PROSITE" id="PS50995">
    <property type="entry name" value="HTH_MARR_2"/>
    <property type="match status" value="1"/>
</dbReference>
<dbReference type="EMBL" id="CP002279">
    <property type="protein sequence ID" value="AEH85333.1"/>
    <property type="molecule type" value="Genomic_DNA"/>
</dbReference>
<sequence length="161" mass="17394">MEDVLQSLGYLCLGSRLKRIGEQLQADAQRVLDGLEVPLQSSQYPLLAALDRLGPLAVGELAQSLGLTQPGVTRSVSLLAELGLVEATQSDGDQRRKMVSLTRKGQRLVDVAKQDVWPRIERAVADLCRDLSGPLLDQLAAIEDGLAMAPLDRRVKKGAAQ</sequence>
<dbReference type="SMART" id="SM00347">
    <property type="entry name" value="HTH_MARR"/>
    <property type="match status" value="1"/>
</dbReference>
<evidence type="ECO:0000313" key="3">
    <source>
        <dbReference type="Proteomes" id="UP000001623"/>
    </source>
</evidence>
<organism evidence="2 3">
    <name type="scientific">Mesorhizobium opportunistum (strain LMG 24607 / HAMBI 3007 / WSM2075)</name>
    <dbReference type="NCBI Taxonomy" id="536019"/>
    <lineage>
        <taxon>Bacteria</taxon>
        <taxon>Pseudomonadati</taxon>
        <taxon>Pseudomonadota</taxon>
        <taxon>Alphaproteobacteria</taxon>
        <taxon>Hyphomicrobiales</taxon>
        <taxon>Phyllobacteriaceae</taxon>
        <taxon>Mesorhizobium</taxon>
    </lineage>
</organism>
<feature type="domain" description="HTH marR-type" evidence="1">
    <location>
        <begin position="10"/>
        <end position="144"/>
    </location>
</feature>
<dbReference type="InterPro" id="IPR000835">
    <property type="entry name" value="HTH_MarR-typ"/>
</dbReference>
<dbReference type="Gene3D" id="1.10.10.10">
    <property type="entry name" value="Winged helix-like DNA-binding domain superfamily/Winged helix DNA-binding domain"/>
    <property type="match status" value="1"/>
</dbReference>
<dbReference type="RefSeq" id="WP_013892074.1">
    <property type="nucleotide sequence ID" value="NC_015675.1"/>
</dbReference>
<evidence type="ECO:0000259" key="1">
    <source>
        <dbReference type="PROSITE" id="PS50995"/>
    </source>
</evidence>
<dbReference type="PANTHER" id="PTHR33164:SF43">
    <property type="entry name" value="HTH-TYPE TRANSCRIPTIONAL REPRESSOR YETL"/>
    <property type="match status" value="1"/>
</dbReference>